<evidence type="ECO:0000313" key="2">
    <source>
        <dbReference type="EMBL" id="WRP17789.1"/>
    </source>
</evidence>
<sequence length="528" mass="54746">MSLDLLEAVAGVRVAGRPQGRPAVEIDPALLQWLEQGRRVIEAAVDAPRATYGVNTGFGHLGYVRVSPRLAAELQHNLIRSHAIGVGPALTLEQSRAVLFLRLSSLARGYSGVRPAVVLQLAGMLNADRIPVIPAWGSVGASGDLVPLAHVALALVGEGEVWSSQGRRMPAAQALAEAGMAPLRLEAKEGLALVNGTEVTTAVGALALATLERLVITSDIACALTIEALGGSAEPFDARLAELRPHPQALAVAANVRALLQGSGRLRVPGDGPPQDAYSLRAVPAIHGSARSLFAWAAGIAVTEMNSVVDNPLVFPEAQVILSGANFHAQPVALAWDACRIGVATMANVIERRIDRLVNPHTSGGLPPFLTLRSGLRSGLMMAQYVAASLAADCRALAGPWSVHTIPTSAGQEDVVSMGTQAALAFEGAVRRLARLVALELVTAAQAAQYRDAPLSPAGAAVLEWVRAQVPSVHDEDRALSGYVEQVSERVAAGEVIEQVRRASPALRLAGFVPVDGAGPGSGAGGPG</sequence>
<dbReference type="InterPro" id="IPR024083">
    <property type="entry name" value="Fumarase/histidase_N"/>
</dbReference>
<dbReference type="Gene3D" id="1.10.275.10">
    <property type="entry name" value="Fumarase/aspartase (N-terminal domain)"/>
    <property type="match status" value="1"/>
</dbReference>
<dbReference type="PROSITE" id="PS00488">
    <property type="entry name" value="PAL_HISTIDASE"/>
    <property type="match status" value="1"/>
</dbReference>
<dbReference type="EMBL" id="CP141615">
    <property type="protein sequence ID" value="WRP17789.1"/>
    <property type="molecule type" value="Genomic_DNA"/>
</dbReference>
<dbReference type="NCBIfam" id="NF006871">
    <property type="entry name" value="PRK09367.1"/>
    <property type="match status" value="1"/>
</dbReference>
<dbReference type="Pfam" id="PF00221">
    <property type="entry name" value="Lyase_aromatic"/>
    <property type="match status" value="1"/>
</dbReference>
<dbReference type="InterPro" id="IPR022313">
    <property type="entry name" value="Phe/His_NH3-lyase_AS"/>
</dbReference>
<dbReference type="InterPro" id="IPR008948">
    <property type="entry name" value="L-Aspartase-like"/>
</dbReference>
<proteinExistence type="predicted"/>
<dbReference type="Gene3D" id="1.20.200.10">
    <property type="entry name" value="Fumarase/aspartase (Central domain)"/>
    <property type="match status" value="1"/>
</dbReference>
<dbReference type="InterPro" id="IPR001106">
    <property type="entry name" value="Aromatic_Lyase"/>
</dbReference>
<dbReference type="CDD" id="cd00332">
    <property type="entry name" value="PAL-HAL"/>
    <property type="match status" value="1"/>
</dbReference>
<reference evidence="2 3" key="1">
    <citation type="journal article" date="2024" name="Front. Microbiol.">
        <title>Novel thermophilic genera Geochorda gen. nov. and Carboxydochorda gen. nov. from the deep terrestrial subsurface reveal the ecophysiological diversity in the class Limnochordia.</title>
        <authorList>
            <person name="Karnachuk O.V."/>
            <person name="Lukina A.P."/>
            <person name="Avakyan M.R."/>
            <person name="Kadnikov V.V."/>
            <person name="Begmatov S."/>
            <person name="Beletsky A.V."/>
            <person name="Vlasova K.G."/>
            <person name="Novikov A.A."/>
            <person name="Shcherbakova V.A."/>
            <person name="Mardanov A.V."/>
            <person name="Ravin N.V."/>
        </authorList>
    </citation>
    <scope>NUCLEOTIDE SEQUENCE [LARGE SCALE GENOMIC DNA]</scope>
    <source>
        <strain evidence="2 3">L945</strain>
    </source>
</reference>
<keyword evidence="1" id="KW-0456">Lyase</keyword>
<gene>
    <name evidence="2" type="ORF">U7230_01910</name>
</gene>
<accession>A0ABZ1BYL9</accession>
<dbReference type="SUPFAM" id="SSF48557">
    <property type="entry name" value="L-aspartase-like"/>
    <property type="match status" value="1"/>
</dbReference>
<protein>
    <submittedName>
        <fullName evidence="2">Aromatic amino acid ammonia-lyase</fullName>
    </submittedName>
</protein>
<organism evidence="2 3">
    <name type="scientific">Carboxydichorda subterranea</name>
    <dbReference type="NCBI Taxonomy" id="3109565"/>
    <lineage>
        <taxon>Bacteria</taxon>
        <taxon>Bacillati</taxon>
        <taxon>Bacillota</taxon>
        <taxon>Limnochordia</taxon>
        <taxon>Limnochordales</taxon>
        <taxon>Geochordaceae</taxon>
        <taxon>Carboxydichorda</taxon>
    </lineage>
</organism>
<name>A0ABZ1BYL9_9FIRM</name>
<evidence type="ECO:0000256" key="1">
    <source>
        <dbReference type="ARBA" id="ARBA00023239"/>
    </source>
</evidence>
<evidence type="ECO:0000313" key="3">
    <source>
        <dbReference type="Proteomes" id="UP001332192"/>
    </source>
</evidence>
<keyword evidence="3" id="KW-1185">Reference proteome</keyword>
<dbReference type="Proteomes" id="UP001332192">
    <property type="component" value="Chromosome"/>
</dbReference>
<dbReference type="PANTHER" id="PTHR10362">
    <property type="entry name" value="HISTIDINE AMMONIA-LYASE"/>
    <property type="match status" value="1"/>
</dbReference>
<dbReference type="RefSeq" id="WP_324717059.1">
    <property type="nucleotide sequence ID" value="NZ_CP141615.1"/>
</dbReference>